<dbReference type="Proteomes" id="UP000004846">
    <property type="component" value="Unassembled WGS sequence"/>
</dbReference>
<dbReference type="HOGENOM" id="CLU_2989649_0_0_9"/>
<evidence type="ECO:0000259" key="1">
    <source>
        <dbReference type="Pfam" id="PF14207"/>
    </source>
</evidence>
<gene>
    <name evidence="2" type="ORF">HMPREF9498_01580</name>
</gene>
<dbReference type="RefSeq" id="WP_002401572.1">
    <property type="nucleotide sequence ID" value="NZ_GL454453.1"/>
</dbReference>
<comment type="caution">
    <text evidence="2">The sequence shown here is derived from an EMBL/GenBank/DDBJ whole genome shotgun (WGS) entry which is preliminary data.</text>
</comment>
<reference evidence="2 3" key="1">
    <citation type="submission" date="2010-07" db="EMBL/GenBank/DDBJ databases">
        <authorList>
            <person name="Sid Ahmed O."/>
        </authorList>
    </citation>
    <scope>NUCLEOTIDE SEQUENCE [LARGE SCALE GENOMIC DNA]</scope>
    <source>
        <strain evidence="2 3">TX4248</strain>
    </source>
</reference>
<dbReference type="AlphaFoldDB" id="A0A125W618"/>
<name>A0A125W618_ENTFL</name>
<proteinExistence type="predicted"/>
<sequence length="63" mass="7475">MEGRVRMAEKKKKYCVTIVETLEVAVYVYAESEEQAHELVSNMYYDQEIILTEENHETTEFII</sequence>
<evidence type="ECO:0000313" key="2">
    <source>
        <dbReference type="EMBL" id="EFM82799.1"/>
    </source>
</evidence>
<feature type="domain" description="DpnD/PcfM-like C-terminal" evidence="1">
    <location>
        <begin position="14"/>
        <end position="58"/>
    </location>
</feature>
<organism evidence="2 3">
    <name type="scientific">Enterococcus faecalis TX4248</name>
    <dbReference type="NCBI Taxonomy" id="749495"/>
    <lineage>
        <taxon>Bacteria</taxon>
        <taxon>Bacillati</taxon>
        <taxon>Bacillota</taxon>
        <taxon>Bacilli</taxon>
        <taxon>Lactobacillales</taxon>
        <taxon>Enterococcaceae</taxon>
        <taxon>Enterococcus</taxon>
    </lineage>
</organism>
<dbReference type="Pfam" id="PF14207">
    <property type="entry name" value="DpnD-PcfM"/>
    <property type="match status" value="1"/>
</dbReference>
<dbReference type="EMBL" id="AEBR01000052">
    <property type="protein sequence ID" value="EFM82799.1"/>
    <property type="molecule type" value="Genomic_DNA"/>
</dbReference>
<protein>
    <recommendedName>
        <fullName evidence="1">DpnD/PcfM-like C-terminal domain-containing protein</fullName>
    </recommendedName>
</protein>
<accession>A0A125W618</accession>
<dbReference type="InterPro" id="IPR025575">
    <property type="entry name" value="DpnD/PcfM_C"/>
</dbReference>
<evidence type="ECO:0000313" key="3">
    <source>
        <dbReference type="Proteomes" id="UP000004846"/>
    </source>
</evidence>